<dbReference type="Pfam" id="PF01928">
    <property type="entry name" value="CYTH"/>
    <property type="match status" value="1"/>
</dbReference>
<dbReference type="Gene3D" id="2.40.320.10">
    <property type="entry name" value="Hypothetical Protein Pfu-838710-001"/>
    <property type="match status" value="1"/>
</dbReference>
<dbReference type="PANTHER" id="PTHR21028:SF2">
    <property type="entry name" value="CYTH DOMAIN-CONTAINING PROTEIN"/>
    <property type="match status" value="1"/>
</dbReference>
<feature type="domain" description="CYTH" evidence="1">
    <location>
        <begin position="2"/>
        <end position="145"/>
    </location>
</feature>
<name>A0A662D636_UNCAE</name>
<dbReference type="SMART" id="SM01118">
    <property type="entry name" value="CYTH"/>
    <property type="match status" value="1"/>
</dbReference>
<comment type="caution">
    <text evidence="2">The sequence shown here is derived from an EMBL/GenBank/DDBJ whole genome shotgun (WGS) entry which is preliminary data.</text>
</comment>
<sequence>MALEVEVKARINGKLIRDKLSKINLYPIKKEKQVDVYFHHPCRDFKLTDEAIRVRESEGRFYLTYKGPKIDPDTKSREEIQLQVKGDVFSFLEKLGFVAFEKIVKERELYQWERLKICLDQVEKLGSFIEIEGKSLDEKGKIFYI</sequence>
<gene>
    <name evidence="2" type="primary">cyaB</name>
    <name evidence="2" type="ORF">DRI96_06515</name>
</gene>
<dbReference type="Proteomes" id="UP000267654">
    <property type="component" value="Unassembled WGS sequence"/>
</dbReference>
<dbReference type="InterPro" id="IPR033469">
    <property type="entry name" value="CYTH-like_dom_sf"/>
</dbReference>
<evidence type="ECO:0000313" key="3">
    <source>
        <dbReference type="Proteomes" id="UP000267654"/>
    </source>
</evidence>
<dbReference type="EMBL" id="QMQB01000263">
    <property type="protein sequence ID" value="RLE11250.1"/>
    <property type="molecule type" value="Genomic_DNA"/>
</dbReference>
<dbReference type="NCBIfam" id="TIGR00318">
    <property type="entry name" value="cyaB"/>
    <property type="match status" value="1"/>
</dbReference>
<accession>A0A662D636</accession>
<evidence type="ECO:0000313" key="2">
    <source>
        <dbReference type="EMBL" id="RLE11250.1"/>
    </source>
</evidence>
<dbReference type="AlphaFoldDB" id="A0A662D636"/>
<organism evidence="2 3">
    <name type="scientific">Aerophobetes bacterium</name>
    <dbReference type="NCBI Taxonomy" id="2030807"/>
    <lineage>
        <taxon>Bacteria</taxon>
        <taxon>Candidatus Aerophobota</taxon>
    </lineage>
</organism>
<dbReference type="CDD" id="cd07890">
    <property type="entry name" value="CYTH-like_AC_IV-like"/>
    <property type="match status" value="1"/>
</dbReference>
<dbReference type="SUPFAM" id="SSF55154">
    <property type="entry name" value="CYTH-like phosphatases"/>
    <property type="match status" value="1"/>
</dbReference>
<dbReference type="InterPro" id="IPR008173">
    <property type="entry name" value="Adenylyl_cyclase_CyaB"/>
</dbReference>
<proteinExistence type="predicted"/>
<protein>
    <submittedName>
        <fullName evidence="2">Class IV adenylate cyclase</fullName>
    </submittedName>
</protein>
<evidence type="ECO:0000259" key="1">
    <source>
        <dbReference type="PROSITE" id="PS51707"/>
    </source>
</evidence>
<reference evidence="2 3" key="1">
    <citation type="submission" date="2018-06" db="EMBL/GenBank/DDBJ databases">
        <title>Extensive metabolic versatility and redundancy in microbially diverse, dynamic hydrothermal sediments.</title>
        <authorList>
            <person name="Dombrowski N."/>
            <person name="Teske A."/>
            <person name="Baker B.J."/>
        </authorList>
    </citation>
    <scope>NUCLEOTIDE SEQUENCE [LARGE SCALE GENOMIC DNA]</scope>
    <source>
        <strain evidence="2">B19_G9</strain>
    </source>
</reference>
<dbReference type="PANTHER" id="PTHR21028">
    <property type="entry name" value="SI:CH211-156B7.4"/>
    <property type="match status" value="1"/>
</dbReference>
<dbReference type="PROSITE" id="PS51707">
    <property type="entry name" value="CYTH"/>
    <property type="match status" value="1"/>
</dbReference>
<feature type="non-terminal residue" evidence="2">
    <location>
        <position position="145"/>
    </location>
</feature>
<dbReference type="InterPro" id="IPR023577">
    <property type="entry name" value="CYTH_domain"/>
</dbReference>